<keyword evidence="1" id="KW-0614">Plasmid</keyword>
<accession>A0A024EMD4</accession>
<name>A0A024EMD4_9PSED</name>
<dbReference type="RefSeq" id="WP_010466615.1">
    <property type="nucleotide sequence ID" value="NZ_CP005961.1"/>
</dbReference>
<dbReference type="Proteomes" id="UP000026913">
    <property type="component" value="Plasmid unnamed"/>
</dbReference>
<dbReference type="KEGG" id="pman:OU5_P0469"/>
<geneLocation type="plasmid" evidence="2"/>
<evidence type="ECO:0000313" key="1">
    <source>
        <dbReference type="EMBL" id="AHZ73721.1"/>
    </source>
</evidence>
<proteinExistence type="predicted"/>
<protein>
    <submittedName>
        <fullName evidence="1">Uncharacterized protein</fullName>
    </submittedName>
</protein>
<organism evidence="1 2">
    <name type="scientific">Pseudomonas mandelii JR-1</name>
    <dbReference type="NCBI Taxonomy" id="1147786"/>
    <lineage>
        <taxon>Bacteria</taxon>
        <taxon>Pseudomonadati</taxon>
        <taxon>Pseudomonadota</taxon>
        <taxon>Gammaproteobacteria</taxon>
        <taxon>Pseudomonadales</taxon>
        <taxon>Pseudomonadaceae</taxon>
        <taxon>Pseudomonas</taxon>
    </lineage>
</organism>
<dbReference type="EMBL" id="CP005961">
    <property type="protein sequence ID" value="AHZ73721.1"/>
    <property type="molecule type" value="Genomic_DNA"/>
</dbReference>
<gene>
    <name evidence="1" type="ORF">OU5_P0469</name>
</gene>
<reference evidence="1 2" key="1">
    <citation type="journal article" date="2012" name="J. Bacteriol.">
        <title>Genome sequence of cold-adapted Pseudomonas mandelii strain JR-1.</title>
        <authorList>
            <person name="Jang S.H."/>
            <person name="Kim J."/>
            <person name="Kim J."/>
            <person name="Hong S."/>
            <person name="Lee C."/>
        </authorList>
    </citation>
    <scope>NUCLEOTIDE SEQUENCE [LARGE SCALE GENOMIC DNA]</scope>
    <source>
        <strain evidence="1 2">JR-1</strain>
        <plasmid evidence="2">Plasmid</plasmid>
    </source>
</reference>
<sequence>MTCITDTQYGFRFVSSYQGVFSYEATIPNGRSVGECVRLMCRVERQPYIQPATISEADWELQVNGKLGMVTCYPPELLTNEFVAAFNQWLFAEWQRDVSQFVKFPKIYGPYEGGSFQVLVGGKFEVEKGWIPLQSKADVAKLAGLSFETFGVM</sequence>
<dbReference type="HOGENOM" id="CLU_1711686_0_0_6"/>
<dbReference type="AlphaFoldDB" id="A0A024EMD4"/>
<dbReference type="OrthoDB" id="6912157at2"/>
<evidence type="ECO:0000313" key="2">
    <source>
        <dbReference type="Proteomes" id="UP000026913"/>
    </source>
</evidence>